<dbReference type="RefSeq" id="XP_003728147.1">
    <property type="nucleotide sequence ID" value="XM_003728099.3"/>
</dbReference>
<dbReference type="InParanoid" id="A0A7M7LLH9"/>
<evidence type="ECO:0000313" key="8">
    <source>
        <dbReference type="EnsemblMetazoa" id="XP_003728147"/>
    </source>
</evidence>
<feature type="transmembrane region" description="Helical" evidence="7">
    <location>
        <begin position="103"/>
        <end position="122"/>
    </location>
</feature>
<keyword evidence="6 7" id="KW-0472">Membrane</keyword>
<evidence type="ECO:0000256" key="4">
    <source>
        <dbReference type="ARBA" id="ARBA00022824"/>
    </source>
</evidence>
<evidence type="ECO:0000256" key="5">
    <source>
        <dbReference type="ARBA" id="ARBA00022989"/>
    </source>
</evidence>
<dbReference type="OrthoDB" id="8914197at2759"/>
<protein>
    <submittedName>
        <fullName evidence="8">Uncharacterized protein</fullName>
    </submittedName>
</protein>
<dbReference type="AlphaFoldDB" id="A0A7M7LLH9"/>
<dbReference type="InterPro" id="IPR009787">
    <property type="entry name" value="Jagunal"/>
</dbReference>
<dbReference type="FunCoup" id="A0A7M7LLH9">
    <property type="interactions" value="1348"/>
</dbReference>
<reference evidence="8" key="2">
    <citation type="submission" date="2021-01" db="UniProtKB">
        <authorList>
            <consortium name="EnsemblMetazoa"/>
        </authorList>
    </citation>
    <scope>IDENTIFICATION</scope>
</reference>
<keyword evidence="3 7" id="KW-0812">Transmembrane</keyword>
<evidence type="ECO:0000256" key="2">
    <source>
        <dbReference type="ARBA" id="ARBA00008462"/>
    </source>
</evidence>
<feature type="transmembrane region" description="Helical" evidence="7">
    <location>
        <begin position="74"/>
        <end position="91"/>
    </location>
</feature>
<evidence type="ECO:0000256" key="1">
    <source>
        <dbReference type="ARBA" id="ARBA00004477"/>
    </source>
</evidence>
<dbReference type="PANTHER" id="PTHR20955">
    <property type="entry name" value="PROTEIN JAGUNAL HOMOLOG 1"/>
    <property type="match status" value="1"/>
</dbReference>
<feature type="transmembrane region" description="Helical" evidence="7">
    <location>
        <begin position="41"/>
        <end position="62"/>
    </location>
</feature>
<keyword evidence="5 7" id="KW-1133">Transmembrane helix</keyword>
<evidence type="ECO:0000256" key="3">
    <source>
        <dbReference type="ARBA" id="ARBA00022692"/>
    </source>
</evidence>
<feature type="transmembrane region" description="Helical" evidence="7">
    <location>
        <begin position="142"/>
        <end position="164"/>
    </location>
</feature>
<reference evidence="9" key="1">
    <citation type="submission" date="2015-02" db="EMBL/GenBank/DDBJ databases">
        <title>Genome sequencing for Strongylocentrotus purpuratus.</title>
        <authorList>
            <person name="Murali S."/>
            <person name="Liu Y."/>
            <person name="Vee V."/>
            <person name="English A."/>
            <person name="Wang M."/>
            <person name="Skinner E."/>
            <person name="Han Y."/>
            <person name="Muzny D.M."/>
            <person name="Worley K.C."/>
            <person name="Gibbs R.A."/>
        </authorList>
    </citation>
    <scope>NUCLEOTIDE SEQUENCE</scope>
</reference>
<dbReference type="Pfam" id="PF07086">
    <property type="entry name" value="Jagunal"/>
    <property type="match status" value="1"/>
</dbReference>
<dbReference type="EnsemblMetazoa" id="XM_003728099">
    <property type="protein sequence ID" value="XP_003728147"/>
    <property type="gene ID" value="LOC100891375"/>
</dbReference>
<organism evidence="8 9">
    <name type="scientific">Strongylocentrotus purpuratus</name>
    <name type="common">Purple sea urchin</name>
    <dbReference type="NCBI Taxonomy" id="7668"/>
    <lineage>
        <taxon>Eukaryota</taxon>
        <taxon>Metazoa</taxon>
        <taxon>Echinodermata</taxon>
        <taxon>Eleutherozoa</taxon>
        <taxon>Echinozoa</taxon>
        <taxon>Echinoidea</taxon>
        <taxon>Euechinoidea</taxon>
        <taxon>Echinacea</taxon>
        <taxon>Camarodonta</taxon>
        <taxon>Echinidea</taxon>
        <taxon>Strongylocentrotidae</taxon>
        <taxon>Strongylocentrotus</taxon>
    </lineage>
</organism>
<comment type="subcellular location">
    <subcellularLocation>
        <location evidence="1">Endoplasmic reticulum membrane</location>
        <topology evidence="1">Multi-pass membrane protein</topology>
    </subcellularLocation>
</comment>
<evidence type="ECO:0000313" key="9">
    <source>
        <dbReference type="Proteomes" id="UP000007110"/>
    </source>
</evidence>
<dbReference type="KEGG" id="spu:100891375"/>
<dbReference type="GO" id="GO:0016192">
    <property type="term" value="P:vesicle-mediated transport"/>
    <property type="evidence" value="ECO:0000318"/>
    <property type="project" value="GO_Central"/>
</dbReference>
<dbReference type="GO" id="GO:0007029">
    <property type="term" value="P:endoplasmic reticulum organization"/>
    <property type="evidence" value="ECO:0000318"/>
    <property type="project" value="GO_Central"/>
</dbReference>
<keyword evidence="4" id="KW-0256">Endoplasmic reticulum</keyword>
<evidence type="ECO:0000256" key="6">
    <source>
        <dbReference type="ARBA" id="ARBA00023136"/>
    </source>
</evidence>
<dbReference type="Proteomes" id="UP000007110">
    <property type="component" value="Unassembled WGS sequence"/>
</dbReference>
<name>A0A7M7LLH9_STRPU</name>
<sequence>MSSKGGPRAAGTDGSDFQHREQVASQYKTSVQLKSKFRTCLYINILVVLIQVVMFAGAHFHIIPSDFYPSPWQYTWMLSGVVSLIGLNALAKNKKEMLSLHDLGLTIFGFGGIFFGFTSQYSSHQRYIASGETKRIADIPLHYIWVFVLASNAINYLATYVYSIRLKAAWNVRKTR</sequence>
<dbReference type="GeneID" id="100891375"/>
<proteinExistence type="inferred from homology"/>
<dbReference type="GO" id="GO:0005789">
    <property type="term" value="C:endoplasmic reticulum membrane"/>
    <property type="evidence" value="ECO:0000318"/>
    <property type="project" value="GO_Central"/>
</dbReference>
<accession>A0A7M7LLH9</accession>
<dbReference type="OMA" id="PYGVLWY"/>
<evidence type="ECO:0000256" key="7">
    <source>
        <dbReference type="SAM" id="Phobius"/>
    </source>
</evidence>
<comment type="similarity">
    <text evidence="2">Belongs to the jagunal family.</text>
</comment>
<dbReference type="CTD" id="84522"/>
<keyword evidence="9" id="KW-1185">Reference proteome</keyword>
<dbReference type="PANTHER" id="PTHR20955:SF1">
    <property type="entry name" value="PROTEIN JAGUNAL HOMOLOG 1"/>
    <property type="match status" value="1"/>
</dbReference>